<protein>
    <submittedName>
        <fullName evidence="1">Uncharacterized protein</fullName>
    </submittedName>
</protein>
<gene>
    <name evidence="1" type="ORF">NKI27_07830</name>
</gene>
<evidence type="ECO:0000313" key="1">
    <source>
        <dbReference type="EMBL" id="UZE97633.1"/>
    </source>
</evidence>
<dbReference type="EMBL" id="CP100390">
    <property type="protein sequence ID" value="UZE97633.1"/>
    <property type="molecule type" value="Genomic_DNA"/>
</dbReference>
<dbReference type="Proteomes" id="UP001163739">
    <property type="component" value="Chromosome"/>
</dbReference>
<sequence length="867" mass="100054">MSDSVISIDVLRQSLQSCITDNNKKKVHLHLRLFNHLLKSSQELLLFAKPLLTHGVERLLQGDYWLQFEIKSQVLTHEDEVVFRRCLMHFVRTVKSDVTRPSIVRINLTYIDCLAWYRQSEALGKDISEALIAWDTTEHLAPRTKLFYAQNAMKGLRDICKASPEWALSLNTVGLKAFINTFEYRQVFEKTEVADKHKVMESSLLALLSVYLPEIFNTHIIEINHKIIDVTDLHHVSPICVRQLAALAKMPKYTGGKEHDLKSVTQRFIGCVFSLKLVFSKQNNKGICLSEGLDAFKNNEYSLLLFSKGTLSRFRFNELLLFLGDHYKKPIHRHDYQLHLFPFYFEKTNKFRTIDFSTLAGLSKHLFEQVRTFHQVELSLLPEKNYSMETLHTRFNKLNRLLVKYLFPAFDKEVGELGLACLSTDNNRIQKLIFQQIQSSVQAKQMSLRTGTSYFEVIRWVMGASGQQVVEAFGLSFKRYQRHAKRTRIEDLYTEGELRELVFYIESGIKSGQSSQRTLALYFAKIQLKTCWNTAPLTDIEVSDITEIALPTAKKSISVLVQKPRKGYDIDCYNLDGRTVNSVMRDIQTVKNDITQPIREGNGSLPNKCLFIYREKAEVYRLDHKNVISYINAVLKGLGCRVSYNSMRIRKNGANHIYRKVAKDMRAYESHMRHDFDTFIKHYQRIDEIKTQQTLHEAVDVMQRYFTGREISPEIKVLMIDDASLQKTPTGECASAGNDDEAEQYQKEHRALQKKTNTKSVWCSDFLACIWCKHFRTVADPEHVWQLLSYRDYVLVDMSASVSDIENNEFQTDAIQALHDRVGAILTQVTLKNKAAVTKGQQLLNENGMHPFWDFAITSTNNLGGIL</sequence>
<dbReference type="RefSeq" id="WP_265049108.1">
    <property type="nucleotide sequence ID" value="NZ_CP100390.1"/>
</dbReference>
<proteinExistence type="predicted"/>
<evidence type="ECO:0000313" key="2">
    <source>
        <dbReference type="Proteomes" id="UP001163739"/>
    </source>
</evidence>
<keyword evidence="2" id="KW-1185">Reference proteome</keyword>
<organism evidence="1 2">
    <name type="scientific">Alkalimarinus alittae</name>
    <dbReference type="NCBI Taxonomy" id="2961619"/>
    <lineage>
        <taxon>Bacteria</taxon>
        <taxon>Pseudomonadati</taxon>
        <taxon>Pseudomonadota</taxon>
        <taxon>Gammaproteobacteria</taxon>
        <taxon>Alteromonadales</taxon>
        <taxon>Alteromonadaceae</taxon>
        <taxon>Alkalimarinus</taxon>
    </lineage>
</organism>
<name>A0ABY6N680_9ALTE</name>
<accession>A0ABY6N680</accession>
<reference evidence="1" key="1">
    <citation type="submission" date="2022-06" db="EMBL/GenBank/DDBJ databases">
        <title>Alkalimarinus sp. nov., isolated from gut of a Alitta virens.</title>
        <authorList>
            <person name="Yang A.I."/>
            <person name="Shin N.-R."/>
        </authorList>
    </citation>
    <scope>NUCLEOTIDE SEQUENCE</scope>
    <source>
        <strain evidence="1">A2M4</strain>
    </source>
</reference>